<dbReference type="AlphaFoldDB" id="A0A8J3K6J6"/>
<organism evidence="2 3">
    <name type="scientific">Catellatospora chokoriensis</name>
    <dbReference type="NCBI Taxonomy" id="310353"/>
    <lineage>
        <taxon>Bacteria</taxon>
        <taxon>Bacillati</taxon>
        <taxon>Actinomycetota</taxon>
        <taxon>Actinomycetes</taxon>
        <taxon>Micromonosporales</taxon>
        <taxon>Micromonosporaceae</taxon>
        <taxon>Catellatospora</taxon>
    </lineage>
</organism>
<evidence type="ECO:0000259" key="1">
    <source>
        <dbReference type="Pfam" id="PF04717"/>
    </source>
</evidence>
<dbReference type="RefSeq" id="WP_191842813.1">
    <property type="nucleotide sequence ID" value="NZ_BAAALB010000028.1"/>
</dbReference>
<dbReference type="Proteomes" id="UP000619293">
    <property type="component" value="Unassembled WGS sequence"/>
</dbReference>
<feature type="domain" description="Gp5/Type VI secretion system Vgr protein OB-fold" evidence="1">
    <location>
        <begin position="8"/>
        <end position="82"/>
    </location>
</feature>
<dbReference type="SUPFAM" id="SSF69255">
    <property type="entry name" value="gp5 N-terminal domain-like"/>
    <property type="match status" value="1"/>
</dbReference>
<name>A0A8J3K6J6_9ACTN</name>
<accession>A0A8J3K6J6</accession>
<dbReference type="Pfam" id="PF04717">
    <property type="entry name" value="Phage_base_V"/>
    <property type="match status" value="1"/>
</dbReference>
<dbReference type="InterPro" id="IPR006531">
    <property type="entry name" value="Gp5/Vgr_OB"/>
</dbReference>
<evidence type="ECO:0000313" key="3">
    <source>
        <dbReference type="Proteomes" id="UP000619293"/>
    </source>
</evidence>
<dbReference type="InterPro" id="IPR037026">
    <property type="entry name" value="Vgr_OB-fold_dom_sf"/>
</dbReference>
<dbReference type="Gene3D" id="2.40.50.230">
    <property type="entry name" value="Gp5 N-terminal domain"/>
    <property type="match status" value="1"/>
</dbReference>
<reference evidence="2 3" key="1">
    <citation type="submission" date="2021-01" db="EMBL/GenBank/DDBJ databases">
        <title>Whole genome shotgun sequence of Catellatospora chokoriensis NBRC 107358.</title>
        <authorList>
            <person name="Komaki H."/>
            <person name="Tamura T."/>
        </authorList>
    </citation>
    <scope>NUCLEOTIDE SEQUENCE [LARGE SCALE GENOMIC DNA]</scope>
    <source>
        <strain evidence="2 3">NBRC 107358</strain>
    </source>
</reference>
<gene>
    <name evidence="2" type="ORF">Cch02nite_38230</name>
</gene>
<comment type="caution">
    <text evidence="2">The sequence shown here is derived from an EMBL/GenBank/DDBJ whole genome shotgun (WGS) entry which is preliminary data.</text>
</comment>
<protein>
    <submittedName>
        <fullName evidence="2">Baseplate assembly protein</fullName>
    </submittedName>
</protein>
<keyword evidence="3" id="KW-1185">Reference proteome</keyword>
<sequence>MKQFFGKYRGEVRANIDPLRRGRVQVSVPAVFGHGRLSWAEPCVPYAGRGVGFFAVPPVGTKVWVEFEAGDPRRPILAGCFWELGQVPGPSLPQVKVWQTDCVTITLSDLPQVGGLSIEVRPPAVASPMKISLSGSGIEVKNGLASISLDPKTVSINGGALEVT</sequence>
<proteinExistence type="predicted"/>
<dbReference type="EMBL" id="BONG01000022">
    <property type="protein sequence ID" value="GIF90379.1"/>
    <property type="molecule type" value="Genomic_DNA"/>
</dbReference>
<evidence type="ECO:0000313" key="2">
    <source>
        <dbReference type="EMBL" id="GIF90379.1"/>
    </source>
</evidence>